<gene>
    <name evidence="2" type="ORF">POVWA1_031040</name>
    <name evidence="3" type="ORF">POVWA2_030720</name>
</gene>
<reference evidence="2" key="1">
    <citation type="submission" date="2016-05" db="EMBL/GenBank/DDBJ databases">
        <authorList>
            <person name="Lavstsen T."/>
            <person name="Jespersen J.S."/>
        </authorList>
    </citation>
    <scope>NUCLEOTIDE SEQUENCE [LARGE SCALE GENOMIC DNA]</scope>
</reference>
<feature type="region of interest" description="Disordered" evidence="1">
    <location>
        <begin position="229"/>
        <end position="252"/>
    </location>
</feature>
<keyword evidence="5" id="KW-1185">Reference proteome</keyword>
<dbReference type="EMBL" id="FLRD01000090">
    <property type="protein sequence ID" value="SBT36164.1"/>
    <property type="molecule type" value="Genomic_DNA"/>
</dbReference>
<sequence length="775" mass="88592">MLHVNVKKSTASTDVTGNCSSANNLDTTSREHNDEEENGNTQSSKNSNSVKCIKNSLQSNCSGITGNYEMEGISPNVTVSDNSTNVSFSKNNSNDDAEEKQSLGGKNSYEDTGGKQSLGGKDSHDDAEVKQSLGGKNSHDDAEVKQLAKMENNMGNPLSNKTNYHKTIHIQQNEASYEERTKYNKKKSSFYDHHTIPNNYPAYFNNYNDNRGNSHNNYDSISKVNNVSSEHTKKEDHNPFVDSTPSDMHDKPVIMPCTPGSGTPHLKDDTKGNKFDNVIGNNREQSFPIVNNPEHCDKVKQGEYNVVKSCPSDNLQNFRLCQQKGTAHGEASEEAEREGVEHMGEVYNTRDKTSSTGYEKYNIHVNNEGDNYNYNLDAMYEDFYVNREKAMSHTKIFDYVESENCTSKVNKLKNKINDFVPKYKNISAKEAHYNSLSGNDNITILEANKMKLDLSKLPEKKKESLPDVYPFHLSNDCKNENRNSVNKSKTPLEKLYPTNFTYINNYSKNNADITVAQRREYMNSSHIFDCDYDYNHEKDKKCSEEKRENVHDVSDLHTENTTKDVDMEKLEKRKLYPLYSDLFGRKTPDINQNVHCKKIMPTTMNCNWMYCPIDSKKYSDPLDKTSDYFQQYGKENFHRKSLFNKDGYDCRKKLQEAIQKGSRASLQVHLQSFLHNRGEEDNGSYYNLKECDNNNVEVNYLSLHNLTDSVSDDQIKQAVKKSQSYIVTYEPEYDFFCNRRKSNAKLCIRHANGQEGLNILITSLSELGIKAQVLW</sequence>
<feature type="region of interest" description="Disordered" evidence="1">
    <location>
        <begin position="1"/>
        <end position="50"/>
    </location>
</feature>
<feature type="region of interest" description="Disordered" evidence="1">
    <location>
        <begin position="75"/>
        <end position="140"/>
    </location>
</feature>
<organism evidence="2 5">
    <name type="scientific">Plasmodium ovale wallikeri</name>
    <dbReference type="NCBI Taxonomy" id="864142"/>
    <lineage>
        <taxon>Eukaryota</taxon>
        <taxon>Sar</taxon>
        <taxon>Alveolata</taxon>
        <taxon>Apicomplexa</taxon>
        <taxon>Aconoidasida</taxon>
        <taxon>Haemosporida</taxon>
        <taxon>Plasmodiidae</taxon>
        <taxon>Plasmodium</taxon>
        <taxon>Plasmodium (Plasmodium)</taxon>
    </lineage>
</organism>
<evidence type="ECO:0000256" key="1">
    <source>
        <dbReference type="SAM" id="MobiDB-lite"/>
    </source>
</evidence>
<dbReference type="AlphaFoldDB" id="A0A1A8YX64"/>
<feature type="compositionally biased region" description="Polar residues" evidence="1">
    <location>
        <begin position="75"/>
        <end position="94"/>
    </location>
</feature>
<evidence type="ECO:0000313" key="4">
    <source>
        <dbReference type="Proteomes" id="UP000078550"/>
    </source>
</evidence>
<feature type="compositionally biased region" description="Polar residues" evidence="1">
    <location>
        <begin position="39"/>
        <end position="50"/>
    </location>
</feature>
<proteinExistence type="predicted"/>
<dbReference type="Proteomes" id="UP000078555">
    <property type="component" value="Unassembled WGS sequence"/>
</dbReference>
<evidence type="ECO:0000313" key="5">
    <source>
        <dbReference type="Proteomes" id="UP000078555"/>
    </source>
</evidence>
<protein>
    <submittedName>
        <fullName evidence="2">Uncharacterized protein</fullName>
    </submittedName>
</protein>
<dbReference type="Proteomes" id="UP000078550">
    <property type="component" value="Unassembled WGS sequence"/>
</dbReference>
<accession>A0A1A8YX64</accession>
<feature type="compositionally biased region" description="Polar residues" evidence="1">
    <location>
        <begin position="7"/>
        <end position="27"/>
    </location>
</feature>
<dbReference type="EMBL" id="FLRE01000117">
    <property type="protein sequence ID" value="SBT36517.1"/>
    <property type="molecule type" value="Genomic_DNA"/>
</dbReference>
<evidence type="ECO:0000313" key="2">
    <source>
        <dbReference type="EMBL" id="SBT36164.1"/>
    </source>
</evidence>
<reference evidence="4 5" key="2">
    <citation type="submission" date="2016-05" db="EMBL/GenBank/DDBJ databases">
        <authorList>
            <person name="Naeem Raeece"/>
        </authorList>
    </citation>
    <scope>NUCLEOTIDE SEQUENCE [LARGE SCALE GENOMIC DNA]</scope>
</reference>
<evidence type="ECO:0000313" key="3">
    <source>
        <dbReference type="EMBL" id="SBT36517.1"/>
    </source>
</evidence>
<feature type="compositionally biased region" description="Basic and acidic residues" evidence="1">
    <location>
        <begin position="230"/>
        <end position="239"/>
    </location>
</feature>
<name>A0A1A8YX64_PLAOA</name>